<keyword evidence="2" id="KW-1185">Reference proteome</keyword>
<organism evidence="1 2">
    <name type="scientific">Symmachiella dynata</name>
    <dbReference type="NCBI Taxonomy" id="2527995"/>
    <lineage>
        <taxon>Bacteria</taxon>
        <taxon>Pseudomonadati</taxon>
        <taxon>Planctomycetota</taxon>
        <taxon>Planctomycetia</taxon>
        <taxon>Planctomycetales</taxon>
        <taxon>Planctomycetaceae</taxon>
        <taxon>Symmachiella</taxon>
    </lineage>
</organism>
<protein>
    <recommendedName>
        <fullName evidence="3">GAF domain-containing protein</fullName>
    </recommendedName>
</protein>
<dbReference type="SUPFAM" id="SSF55781">
    <property type="entry name" value="GAF domain-like"/>
    <property type="match status" value="1"/>
</dbReference>
<evidence type="ECO:0000313" key="2">
    <source>
        <dbReference type="Proteomes" id="UP000319383"/>
    </source>
</evidence>
<dbReference type="KEGG" id="sdyn:Mal52_18440"/>
<reference evidence="1 2" key="1">
    <citation type="submission" date="2019-02" db="EMBL/GenBank/DDBJ databases">
        <title>Deep-cultivation of Planctomycetes and their phenomic and genomic characterization uncovers novel biology.</title>
        <authorList>
            <person name="Wiegand S."/>
            <person name="Jogler M."/>
            <person name="Boedeker C."/>
            <person name="Pinto D."/>
            <person name="Vollmers J."/>
            <person name="Rivas-Marin E."/>
            <person name="Kohn T."/>
            <person name="Peeters S.H."/>
            <person name="Heuer A."/>
            <person name="Rast P."/>
            <person name="Oberbeckmann S."/>
            <person name="Bunk B."/>
            <person name="Jeske O."/>
            <person name="Meyerdierks A."/>
            <person name="Storesund J.E."/>
            <person name="Kallscheuer N."/>
            <person name="Luecker S."/>
            <person name="Lage O.M."/>
            <person name="Pohl T."/>
            <person name="Merkel B.J."/>
            <person name="Hornburger P."/>
            <person name="Mueller R.-W."/>
            <person name="Bruemmer F."/>
            <person name="Labrenz M."/>
            <person name="Spormann A.M."/>
            <person name="Op den Camp H."/>
            <person name="Overmann J."/>
            <person name="Amann R."/>
            <person name="Jetten M.S.M."/>
            <person name="Mascher T."/>
            <person name="Medema M.H."/>
            <person name="Devos D.P."/>
            <person name="Kaster A.-K."/>
            <person name="Ovreas L."/>
            <person name="Rohde M."/>
            <person name="Galperin M.Y."/>
            <person name="Jogler C."/>
        </authorList>
    </citation>
    <scope>NUCLEOTIDE SEQUENCE [LARGE SCALE GENOMIC DNA]</scope>
    <source>
        <strain evidence="1 2">Mal52</strain>
    </source>
</reference>
<gene>
    <name evidence="1" type="ORF">Mal52_18440</name>
</gene>
<dbReference type="RefSeq" id="WP_145375484.1">
    <property type="nucleotide sequence ID" value="NZ_CP036276.1"/>
</dbReference>
<sequence>MEQSSDLNPILSAFQKDLHAGTPPLDALRAILTATSGRAVGLWRRQDDTLLQIGFCTVDDMPAETHDAFAAATKHVPLNETGLGIVKAVQTAAPALADLDTQATVLETSATWLARFAARRSLAVPTLSNGTINGVLAVSTAKDLTPGHAEWDLICRLAAELGDLLPTSD</sequence>
<dbReference type="AlphaFoldDB" id="A0A517ZLL1"/>
<dbReference type="EMBL" id="CP036276">
    <property type="protein sequence ID" value="QDU43371.1"/>
    <property type="molecule type" value="Genomic_DNA"/>
</dbReference>
<dbReference type="Proteomes" id="UP000319383">
    <property type="component" value="Chromosome"/>
</dbReference>
<name>A0A517ZLL1_9PLAN</name>
<evidence type="ECO:0000313" key="1">
    <source>
        <dbReference type="EMBL" id="QDU43371.1"/>
    </source>
</evidence>
<accession>A0A517ZLL1</accession>
<proteinExistence type="predicted"/>
<evidence type="ECO:0008006" key="3">
    <source>
        <dbReference type="Google" id="ProtNLM"/>
    </source>
</evidence>